<dbReference type="Proteomes" id="UP000030746">
    <property type="component" value="Unassembled WGS sequence"/>
</dbReference>
<sequence>MKPDRRGSGPSTSQGGQAAYRNGKDITNPRDWYCLLSEKVCCKHGIYGFNHPEDNSFLPQLAQELDLSYDVAKSSYAGGSTFRRSSISKSSSAYQHDSPIKRHSTRLFDLSPSMESTWTSFYKKQELETQKKKPSRVTFLDVPDYKRSVSFPKLKGVKTKGIIPETSVIENENLAHSHNENLEEWFSQMPDETTTKAKRKVMEQDIQESVLKKGVHTNVPIPKMTKSFKESMSNFPPCYKDLRSVNTEEPILIDRDIYKLQLKSLFKLNNGNPSMIDRLDKKKREYIVVSPVPREDFVYHRENVDSPSPSDHDSESALGFDPEECQLFIVSTKRSVPQESDSNQSFHHASMPRQKRLKRLKNVYGTKPMSRFQQYAESKDSCESGTTLLSLGENQYNPLTRQPKHIRETLRRQEHKVDTPVVVDNDSLPISEEVESKENIATSPRDFDKKKLARLAKYKPLEPFSENRRMLSPVSDFKIVEFSKRKEIPRLHHPVFKLDLKCYSPYFEIPNNDDNAEFKTIEDLIPLKIEKGVVIVGSAKSAKSSHRCVN</sequence>
<name>V3ZRF9_LOTGI</name>
<dbReference type="OrthoDB" id="6107325at2759"/>
<dbReference type="EMBL" id="KB203683">
    <property type="protein sequence ID" value="ESO83461.1"/>
    <property type="molecule type" value="Genomic_DNA"/>
</dbReference>
<dbReference type="GeneID" id="20241118"/>
<dbReference type="KEGG" id="lgi:LOTGIDRAFT_169326"/>
<feature type="compositionally biased region" description="Polar residues" evidence="1">
    <location>
        <begin position="336"/>
        <end position="347"/>
    </location>
</feature>
<evidence type="ECO:0000313" key="2">
    <source>
        <dbReference type="EMBL" id="ESO83461.1"/>
    </source>
</evidence>
<protein>
    <submittedName>
        <fullName evidence="2">Uncharacterized protein</fullName>
    </submittedName>
</protein>
<feature type="region of interest" description="Disordered" evidence="1">
    <location>
        <begin position="336"/>
        <end position="357"/>
    </location>
</feature>
<dbReference type="HOGENOM" id="CLU_495487_0_0_1"/>
<evidence type="ECO:0000256" key="1">
    <source>
        <dbReference type="SAM" id="MobiDB-lite"/>
    </source>
</evidence>
<feature type="region of interest" description="Disordered" evidence="1">
    <location>
        <begin position="1"/>
        <end position="27"/>
    </location>
</feature>
<reference evidence="2 3" key="1">
    <citation type="journal article" date="2013" name="Nature">
        <title>Insights into bilaterian evolution from three spiralian genomes.</title>
        <authorList>
            <person name="Simakov O."/>
            <person name="Marletaz F."/>
            <person name="Cho S.J."/>
            <person name="Edsinger-Gonzales E."/>
            <person name="Havlak P."/>
            <person name="Hellsten U."/>
            <person name="Kuo D.H."/>
            <person name="Larsson T."/>
            <person name="Lv J."/>
            <person name="Arendt D."/>
            <person name="Savage R."/>
            <person name="Osoegawa K."/>
            <person name="de Jong P."/>
            <person name="Grimwood J."/>
            <person name="Chapman J.A."/>
            <person name="Shapiro H."/>
            <person name="Aerts A."/>
            <person name="Otillar R.P."/>
            <person name="Terry A.Y."/>
            <person name="Boore J.L."/>
            <person name="Grigoriev I.V."/>
            <person name="Lindberg D.R."/>
            <person name="Seaver E.C."/>
            <person name="Weisblat D.A."/>
            <person name="Putnam N.H."/>
            <person name="Rokhsar D.S."/>
        </authorList>
    </citation>
    <scope>NUCLEOTIDE SEQUENCE [LARGE SCALE GENOMIC DNA]</scope>
</reference>
<gene>
    <name evidence="2" type="ORF">LOTGIDRAFT_169326</name>
</gene>
<dbReference type="CTD" id="20241118"/>
<dbReference type="OMA" id="ENRRNEC"/>
<dbReference type="RefSeq" id="XP_009065890.1">
    <property type="nucleotide sequence ID" value="XM_009067642.1"/>
</dbReference>
<accession>V3ZRF9</accession>
<proteinExistence type="predicted"/>
<evidence type="ECO:0000313" key="3">
    <source>
        <dbReference type="Proteomes" id="UP000030746"/>
    </source>
</evidence>
<keyword evidence="3" id="KW-1185">Reference proteome</keyword>
<organism evidence="2 3">
    <name type="scientific">Lottia gigantea</name>
    <name type="common">Giant owl limpet</name>
    <dbReference type="NCBI Taxonomy" id="225164"/>
    <lineage>
        <taxon>Eukaryota</taxon>
        <taxon>Metazoa</taxon>
        <taxon>Spiralia</taxon>
        <taxon>Lophotrochozoa</taxon>
        <taxon>Mollusca</taxon>
        <taxon>Gastropoda</taxon>
        <taxon>Patellogastropoda</taxon>
        <taxon>Lottioidea</taxon>
        <taxon>Lottiidae</taxon>
        <taxon>Lottia</taxon>
    </lineage>
</organism>
<dbReference type="AlphaFoldDB" id="V3ZRF9"/>